<evidence type="ECO:0000256" key="1">
    <source>
        <dbReference type="ARBA" id="ARBA00008314"/>
    </source>
</evidence>
<dbReference type="GO" id="GO:0016020">
    <property type="term" value="C:membrane"/>
    <property type="evidence" value="ECO:0007669"/>
    <property type="project" value="TreeGrafter"/>
</dbReference>
<dbReference type="InterPro" id="IPR027417">
    <property type="entry name" value="P-loop_NTPase"/>
</dbReference>
<dbReference type="Pfam" id="PF00063">
    <property type="entry name" value="Myosin_head"/>
    <property type="match status" value="1"/>
</dbReference>
<keyword evidence="14" id="KW-1185">Reference proteome</keyword>
<evidence type="ECO:0000256" key="10">
    <source>
        <dbReference type="SAM" id="MobiDB-lite"/>
    </source>
</evidence>
<feature type="compositionally biased region" description="Low complexity" evidence="10">
    <location>
        <begin position="1665"/>
        <end position="1684"/>
    </location>
</feature>
<dbReference type="GO" id="GO:0007015">
    <property type="term" value="P:actin filament organization"/>
    <property type="evidence" value="ECO:0007669"/>
    <property type="project" value="TreeGrafter"/>
</dbReference>
<dbReference type="FunFam" id="1.20.58.530:FF:000001">
    <property type="entry name" value="Myosin heavy chain"/>
    <property type="match status" value="1"/>
</dbReference>
<dbReference type="GO" id="GO:0016459">
    <property type="term" value="C:myosin complex"/>
    <property type="evidence" value="ECO:0007669"/>
    <property type="project" value="UniProtKB-KW"/>
</dbReference>
<dbReference type="InterPro" id="IPR004009">
    <property type="entry name" value="SH3_Myosin"/>
</dbReference>
<dbReference type="Gene3D" id="2.30.30.360">
    <property type="entry name" value="Myosin S1 fragment, N-terminal"/>
    <property type="match status" value="1"/>
</dbReference>
<dbReference type="Gene3D" id="3.40.850.10">
    <property type="entry name" value="Kinesin motor domain"/>
    <property type="match status" value="1"/>
</dbReference>
<evidence type="ECO:0000256" key="4">
    <source>
        <dbReference type="ARBA" id="ARBA00023054"/>
    </source>
</evidence>
<dbReference type="Proteomes" id="UP001177023">
    <property type="component" value="Unassembled WGS sequence"/>
</dbReference>
<dbReference type="SUPFAM" id="SSF57997">
    <property type="entry name" value="Tropomyosin"/>
    <property type="match status" value="1"/>
</dbReference>
<evidence type="ECO:0000313" key="13">
    <source>
        <dbReference type="EMBL" id="CAJ0577986.1"/>
    </source>
</evidence>
<comment type="caution">
    <text evidence="13">The sequence shown here is derived from an EMBL/GenBank/DDBJ whole genome shotgun (WGS) entry which is preliminary data.</text>
</comment>
<dbReference type="GO" id="GO:0051015">
    <property type="term" value="F:actin filament binding"/>
    <property type="evidence" value="ECO:0007669"/>
    <property type="project" value="InterPro"/>
</dbReference>
<evidence type="ECO:0000256" key="6">
    <source>
        <dbReference type="ARBA" id="ARBA00023175"/>
    </source>
</evidence>
<dbReference type="GO" id="GO:0005524">
    <property type="term" value="F:ATP binding"/>
    <property type="evidence" value="ECO:0007669"/>
    <property type="project" value="UniProtKB-UniRule"/>
</dbReference>
<evidence type="ECO:0000256" key="9">
    <source>
        <dbReference type="SAM" id="Coils"/>
    </source>
</evidence>
<dbReference type="Pfam" id="PF01576">
    <property type="entry name" value="Myosin_tail_1"/>
    <property type="match status" value="1"/>
</dbReference>
<keyword evidence="4 9" id="KW-0175">Coiled coil</keyword>
<dbReference type="Gene3D" id="1.20.58.530">
    <property type="match status" value="1"/>
</dbReference>
<feature type="region of interest" description="Disordered" evidence="10">
    <location>
        <begin position="1658"/>
        <end position="1703"/>
    </location>
</feature>
<dbReference type="GO" id="GO:0030017">
    <property type="term" value="C:sarcomere"/>
    <property type="evidence" value="ECO:0007669"/>
    <property type="project" value="UniProtKB-ARBA"/>
</dbReference>
<dbReference type="InterPro" id="IPR002928">
    <property type="entry name" value="Myosin_tail"/>
</dbReference>
<feature type="coiled-coil region" evidence="9">
    <location>
        <begin position="776"/>
        <end position="1068"/>
    </location>
</feature>
<dbReference type="Gene3D" id="4.10.270.10">
    <property type="entry name" value="Myosin, subunit A"/>
    <property type="match status" value="1"/>
</dbReference>
<sequence length="1703" mass="194752">MVDAEADPGWKYLRIGREEAIQANSKPYDSKRHCWIPDAEEGYIGAEISSDNGDFTTVVTQRGNQITLKKELIQEMNPPKFEKTEDMANLTFLNDASVLYNLKARYGAMLIYTYSGLFCVVINPYKRLPIYTDSVARLYMSKRKTEMPPHLFSVSDEAYRNMLIDHENQSMLITGESGAGKTENTKKVIAYFAAVGAKQNEVKGVKSEARGEKPTLEDQIVQTNPILEAFGNAKTVRNNNSSRFGKFIRIHFSKLGRVASCDIEHYLLEKSRVIRQAPGERCYHIFYQVFAAGEKLREELMLNKALKHYPFVSQAELSIDGVNDGEEFGLTDEAFNVLSVAKEDRQNVYRLVSALLHMGAIPFKQRPREEQAEADQGSDQAARAAKMLGVDEQPFVQALLKPKVRVGSEYVTKGQNLSQLWINFVNEKLQQFFNHHMFVLEQEEYAREGIQWTFIDFGLDLQACIELIEKPMGIISMLDEECIVPKATDLTLAQKLVEQHLGKHPNFEKPKPPKGKQAEAHFAMRHYAGTVRYNVLNWLEKNKDPLNDTVVGVMKASKGNPLLGEIWKGHQTQEELQALQKEAGGKKKGKSGSMQTVSMLYRESLANLISMLHTTHPHFIRCIIPNEKKQSGLIDADLVLNQLTHRYALLAITEAKSSECPKEASMAMLARLITSNALHDEQFRMGRTKVFFKAGVVAHLEDLRDEKLHAIFTQLQLHVRSYLAQTDQRRRQSQRAGLLIIQRNVKSWCGFRAWPWFSLFSKVRPLLVEGKRAEEIAKFEARLRELDDAEEMEEKEGKMEGMEKMINNNEEKLERLRAEVTEAEGKTEASLRERRRLEAEAEEAGRKLQTMEMTLRKAETGREGRDRQARTLHEEITQQDAVIARATKEKKALEEANERLRDDLQINEDKRQIQGRGVSKMEQQLRELEEAVEAEKRARHNEDKERRKKEMAVRQLEERMEEEEQMVATLQKQIKESTNRGNELVETLETERESRKRIERSILELQAELDDINERLEEQGATTVEHSEINKRRENEIVRLKREIEDVTEQHEAQITDSKKRMAEATADITDQLESEGRIKAQLQTELLRAAQLAEDETHNRAEALHESRRAAEAVEALRSQLEEETAQRLELSRQLSKAVKTKHTVELNDAIETVREKIGVLEKQKGRMAGELDDAQVEASRINNLAAELEMRQKGHDKLAEKLKEEYDEVTAEVATVERNHMDTVADLIRAKAAKEELTDQIDSLRREATALQQQIRALSNELGEGGRQSHDIQKTIRRLEADKEQLQASLDTAENALEAAEIKAQGAQADVTYIRTEIEKRVREKEEEFEAARKNHERALESMQVTINTEAKAKGDMMKAKKHLESEMNELEMSVDHANKQAADAGKSLKKCVDTIRDLQLQLEEEKRQKEEVNDKLAGAQKRVTGLRTDLEEMHSEGRNLMKEKNEAEAEAGQAKEELQGVMTQIQTLNTAKRRLEGELDALQTDLDESLQGLKTSSEKWKKAEQEMGRLEEELKREQGRGRDIEMTKGRLMEQLNQFKAKLENAEGESLRAGKKAVGRMEQKVHELEADLDVEQRKTREVLQRQGAADRRVRELLFQVEEDKKNFERLNTQVEQLHAKIKAQKGQLEEAEELANTNQQKFRQLQLQLDEAEDRAETAEQALTKLRLSSRSGTSGPRTGGLQTSATMSAIGRQRNYDPNH</sequence>
<keyword evidence="2 8" id="KW-0547">Nucleotide-binding</keyword>
<protein>
    <recommendedName>
        <fullName evidence="15">Myosin heavy chain</fullName>
    </recommendedName>
</protein>
<evidence type="ECO:0000256" key="2">
    <source>
        <dbReference type="ARBA" id="ARBA00022741"/>
    </source>
</evidence>
<feature type="non-terminal residue" evidence="13">
    <location>
        <position position="1703"/>
    </location>
</feature>
<dbReference type="InterPro" id="IPR008989">
    <property type="entry name" value="Myosin_S1_N"/>
</dbReference>
<gene>
    <name evidence="13" type="ORF">MSPICULIGERA_LOCUS16250</name>
</gene>
<proteinExistence type="inferred from homology"/>
<reference evidence="13" key="1">
    <citation type="submission" date="2023-06" db="EMBL/GenBank/DDBJ databases">
        <authorList>
            <person name="Delattre M."/>
        </authorList>
    </citation>
    <scope>NUCLEOTIDE SEQUENCE</scope>
    <source>
        <strain evidence="13">AF72</strain>
    </source>
</reference>
<dbReference type="InterPro" id="IPR014751">
    <property type="entry name" value="XRCC4-like_C"/>
</dbReference>
<dbReference type="PROSITE" id="PS51456">
    <property type="entry name" value="MYOSIN_MOTOR"/>
    <property type="match status" value="1"/>
</dbReference>
<dbReference type="InterPro" id="IPR001609">
    <property type="entry name" value="Myosin_head_motor_dom-like"/>
</dbReference>
<dbReference type="SUPFAM" id="SSF90257">
    <property type="entry name" value="Myosin rod fragments"/>
    <property type="match status" value="3"/>
</dbReference>
<dbReference type="Pfam" id="PF02736">
    <property type="entry name" value="Myosin_N"/>
    <property type="match status" value="1"/>
</dbReference>
<evidence type="ECO:0000313" key="14">
    <source>
        <dbReference type="Proteomes" id="UP001177023"/>
    </source>
</evidence>
<feature type="region of interest" description="Actin-binding" evidence="8">
    <location>
        <begin position="605"/>
        <end position="627"/>
    </location>
</feature>
<evidence type="ECO:0000256" key="3">
    <source>
        <dbReference type="ARBA" id="ARBA00022840"/>
    </source>
</evidence>
<keyword evidence="3 8" id="KW-0067">ATP-binding</keyword>
<dbReference type="Gene3D" id="3.30.70.1590">
    <property type="match status" value="1"/>
</dbReference>
<dbReference type="GO" id="GO:0000146">
    <property type="term" value="F:microfilament motor activity"/>
    <property type="evidence" value="ECO:0007669"/>
    <property type="project" value="TreeGrafter"/>
</dbReference>
<dbReference type="Gene3D" id="1.20.120.720">
    <property type="entry name" value="Myosin VI head, motor domain, U50 subdomain"/>
    <property type="match status" value="1"/>
</dbReference>
<name>A0AA36CZL8_9BILA</name>
<evidence type="ECO:0000256" key="8">
    <source>
        <dbReference type="PROSITE-ProRule" id="PRU00782"/>
    </source>
</evidence>
<keyword evidence="5 8" id="KW-0518">Myosin</keyword>
<keyword evidence="7 8" id="KW-0009">Actin-binding</keyword>
<evidence type="ECO:0000259" key="11">
    <source>
        <dbReference type="PROSITE" id="PS51456"/>
    </source>
</evidence>
<dbReference type="Gene3D" id="1.20.5.370">
    <property type="match status" value="3"/>
</dbReference>
<keyword evidence="6 8" id="KW-0505">Motor protein</keyword>
<evidence type="ECO:0000259" key="12">
    <source>
        <dbReference type="PROSITE" id="PS51844"/>
    </source>
</evidence>
<dbReference type="FunFam" id="1.10.10.820:FF:000001">
    <property type="entry name" value="Myosin heavy chain"/>
    <property type="match status" value="1"/>
</dbReference>
<organism evidence="13 14">
    <name type="scientific">Mesorhabditis spiculigera</name>
    <dbReference type="NCBI Taxonomy" id="96644"/>
    <lineage>
        <taxon>Eukaryota</taxon>
        <taxon>Metazoa</taxon>
        <taxon>Ecdysozoa</taxon>
        <taxon>Nematoda</taxon>
        <taxon>Chromadorea</taxon>
        <taxon>Rhabditida</taxon>
        <taxon>Rhabditina</taxon>
        <taxon>Rhabditomorpha</taxon>
        <taxon>Rhabditoidea</taxon>
        <taxon>Rhabditidae</taxon>
        <taxon>Mesorhabditinae</taxon>
        <taxon>Mesorhabditis</taxon>
    </lineage>
</organism>
<dbReference type="FunFam" id="2.30.30.360:FF:000001">
    <property type="entry name" value="Myosin heavy chain"/>
    <property type="match status" value="1"/>
</dbReference>
<dbReference type="CDD" id="cd01377">
    <property type="entry name" value="MYSc_class_II"/>
    <property type="match status" value="1"/>
</dbReference>
<evidence type="ECO:0000256" key="7">
    <source>
        <dbReference type="ARBA" id="ARBA00023203"/>
    </source>
</evidence>
<accession>A0AA36CZL8</accession>
<dbReference type="PROSITE" id="PS51844">
    <property type="entry name" value="SH3_LIKE"/>
    <property type="match status" value="1"/>
</dbReference>
<evidence type="ECO:0008006" key="15">
    <source>
        <dbReference type="Google" id="ProtNLM"/>
    </source>
</evidence>
<dbReference type="PRINTS" id="PR00193">
    <property type="entry name" value="MYOSINHEAVY"/>
</dbReference>
<dbReference type="PANTHER" id="PTHR13140">
    <property type="entry name" value="MYOSIN"/>
    <property type="match status" value="1"/>
</dbReference>
<feature type="coiled-coil region" evidence="9">
    <location>
        <begin position="1105"/>
        <end position="1142"/>
    </location>
</feature>
<feature type="domain" description="Myosin motor" evidence="11">
    <location>
        <begin position="82"/>
        <end position="643"/>
    </location>
</feature>
<dbReference type="SUPFAM" id="SSF52540">
    <property type="entry name" value="P-loop containing nucleoside triphosphate hydrolases"/>
    <property type="match status" value="1"/>
</dbReference>
<evidence type="ECO:0000256" key="5">
    <source>
        <dbReference type="ARBA" id="ARBA00023123"/>
    </source>
</evidence>
<dbReference type="EMBL" id="CATQJA010002652">
    <property type="protein sequence ID" value="CAJ0577986.1"/>
    <property type="molecule type" value="Genomic_DNA"/>
</dbReference>
<dbReference type="PANTHER" id="PTHR13140:SF857">
    <property type="entry name" value="MYOSIN-11"/>
    <property type="match status" value="1"/>
</dbReference>
<feature type="domain" description="Myosin N-terminal SH3-like" evidence="12">
    <location>
        <begin position="29"/>
        <end position="78"/>
    </location>
</feature>
<dbReference type="InterPro" id="IPR036961">
    <property type="entry name" value="Kinesin_motor_dom_sf"/>
</dbReference>
<dbReference type="SMART" id="SM00242">
    <property type="entry name" value="MYSc"/>
    <property type="match status" value="1"/>
</dbReference>
<dbReference type="Gene3D" id="1.20.5.340">
    <property type="match status" value="1"/>
</dbReference>
<dbReference type="FunFam" id="3.40.850.10:FF:000024">
    <property type="entry name" value="Myosin heavy chain, isoform J"/>
    <property type="match status" value="1"/>
</dbReference>
<comment type="similarity">
    <text evidence="1 8">Belongs to the TRAFAC class myosin-kinesin ATPase superfamily. Myosin family.</text>
</comment>
<feature type="binding site" evidence="8">
    <location>
        <begin position="175"/>
        <end position="182"/>
    </location>
    <ligand>
        <name>ATP</name>
        <dbReference type="ChEBI" id="CHEBI:30616"/>
    </ligand>
</feature>